<reference evidence="2 3" key="1">
    <citation type="journal article" date="2016" name="G3 (Bethesda)">
        <title>First Draft Assembly and Annotation of the Genome of a California Endemic Oak Quercus lobata Nee (Fagaceae).</title>
        <authorList>
            <person name="Sork V.L."/>
            <person name="Fitz-Gibbon S.T."/>
            <person name="Puiu D."/>
            <person name="Crepeau M."/>
            <person name="Gugger P.F."/>
            <person name="Sherman R."/>
            <person name="Stevens K."/>
            <person name="Langley C.H."/>
            <person name="Pellegrini M."/>
            <person name="Salzberg S.L."/>
        </authorList>
    </citation>
    <scope>NUCLEOTIDE SEQUENCE [LARGE SCALE GENOMIC DNA]</scope>
    <source>
        <strain evidence="2 3">cv. SW786</strain>
    </source>
</reference>
<dbReference type="Gramene" id="QL04p033738:mrna">
    <property type="protein sequence ID" value="QL04p033738:mrna"/>
    <property type="gene ID" value="QL04p033738"/>
</dbReference>
<feature type="compositionally biased region" description="Basic and acidic residues" evidence="1">
    <location>
        <begin position="33"/>
        <end position="48"/>
    </location>
</feature>
<dbReference type="Proteomes" id="UP000594261">
    <property type="component" value="Chromosome 4"/>
</dbReference>
<dbReference type="InParanoid" id="A0A7N2LGG5"/>
<dbReference type="EnsemblPlants" id="QL04p033738:mrna">
    <property type="protein sequence ID" value="QL04p033738:mrna"/>
    <property type="gene ID" value="QL04p033738"/>
</dbReference>
<reference evidence="2" key="2">
    <citation type="submission" date="2021-01" db="UniProtKB">
        <authorList>
            <consortium name="EnsemblPlants"/>
        </authorList>
    </citation>
    <scope>IDENTIFICATION</scope>
</reference>
<organism evidence="2 3">
    <name type="scientific">Quercus lobata</name>
    <name type="common">Valley oak</name>
    <dbReference type="NCBI Taxonomy" id="97700"/>
    <lineage>
        <taxon>Eukaryota</taxon>
        <taxon>Viridiplantae</taxon>
        <taxon>Streptophyta</taxon>
        <taxon>Embryophyta</taxon>
        <taxon>Tracheophyta</taxon>
        <taxon>Spermatophyta</taxon>
        <taxon>Magnoliopsida</taxon>
        <taxon>eudicotyledons</taxon>
        <taxon>Gunneridae</taxon>
        <taxon>Pentapetalae</taxon>
        <taxon>rosids</taxon>
        <taxon>fabids</taxon>
        <taxon>Fagales</taxon>
        <taxon>Fagaceae</taxon>
        <taxon>Quercus</taxon>
    </lineage>
</organism>
<accession>A0A7N2LGG5</accession>
<protein>
    <submittedName>
        <fullName evidence="2">Uncharacterized protein</fullName>
    </submittedName>
</protein>
<sequence>MDASYTFAEKRNDSNVSKPFSTSSGTGIQSSFTDREVQVVDKSTESKELQEKSLQTELTKNMEDFYMLLENVSKSLDEMEIVINSAASSSNATTKSLADGKSFFNMLFF</sequence>
<keyword evidence="3" id="KW-1185">Reference proteome</keyword>
<proteinExistence type="predicted"/>
<dbReference type="AlphaFoldDB" id="A0A7N2LGG5"/>
<feature type="compositionally biased region" description="Polar residues" evidence="1">
    <location>
        <begin position="14"/>
        <end position="32"/>
    </location>
</feature>
<evidence type="ECO:0000313" key="3">
    <source>
        <dbReference type="Proteomes" id="UP000594261"/>
    </source>
</evidence>
<feature type="region of interest" description="Disordered" evidence="1">
    <location>
        <begin position="1"/>
        <end position="48"/>
    </location>
</feature>
<dbReference type="EMBL" id="LRBV02000004">
    <property type="status" value="NOT_ANNOTATED_CDS"/>
    <property type="molecule type" value="Genomic_DNA"/>
</dbReference>
<evidence type="ECO:0000256" key="1">
    <source>
        <dbReference type="SAM" id="MobiDB-lite"/>
    </source>
</evidence>
<name>A0A7N2LGG5_QUELO</name>
<evidence type="ECO:0000313" key="2">
    <source>
        <dbReference type="EnsemblPlants" id="QL04p033738:mrna"/>
    </source>
</evidence>